<protein>
    <recommendedName>
        <fullName evidence="4">Ino eighty subunit 1</fullName>
    </recommendedName>
</protein>
<reference evidence="2" key="1">
    <citation type="submission" date="2020-11" db="EMBL/GenBank/DDBJ databases">
        <authorList>
            <consortium name="DOE Joint Genome Institute"/>
            <person name="Ahrendt S."/>
            <person name="Riley R."/>
            <person name="Andreopoulos W."/>
            <person name="Labutti K."/>
            <person name="Pangilinan J."/>
            <person name="Ruiz-Duenas F.J."/>
            <person name="Barrasa J.M."/>
            <person name="Sanchez-Garcia M."/>
            <person name="Camarero S."/>
            <person name="Miyauchi S."/>
            <person name="Serrano A."/>
            <person name="Linde D."/>
            <person name="Babiker R."/>
            <person name="Drula E."/>
            <person name="Ayuso-Fernandez I."/>
            <person name="Pacheco R."/>
            <person name="Padilla G."/>
            <person name="Ferreira P."/>
            <person name="Barriuso J."/>
            <person name="Kellner H."/>
            <person name="Castanera R."/>
            <person name="Alfaro M."/>
            <person name="Ramirez L."/>
            <person name="Pisabarro A.G."/>
            <person name="Kuo A."/>
            <person name="Tritt A."/>
            <person name="Lipzen A."/>
            <person name="He G."/>
            <person name="Yan M."/>
            <person name="Ng V."/>
            <person name="Cullen D."/>
            <person name="Martin F."/>
            <person name="Rosso M.-N."/>
            <person name="Henrissat B."/>
            <person name="Hibbett D."/>
            <person name="Martinez A.T."/>
            <person name="Grigoriev I.V."/>
        </authorList>
    </citation>
    <scope>NUCLEOTIDE SEQUENCE</scope>
    <source>
        <strain evidence="2">MF-IS2</strain>
    </source>
</reference>
<dbReference type="OrthoDB" id="5413003at2759"/>
<feature type="compositionally biased region" description="Polar residues" evidence="1">
    <location>
        <begin position="497"/>
        <end position="518"/>
    </location>
</feature>
<name>A0A9P6CBB2_9AGAR</name>
<keyword evidence="3" id="KW-1185">Reference proteome</keyword>
<dbReference type="Proteomes" id="UP000807342">
    <property type="component" value="Unassembled WGS sequence"/>
</dbReference>
<evidence type="ECO:0000256" key="1">
    <source>
        <dbReference type="SAM" id="MobiDB-lite"/>
    </source>
</evidence>
<feature type="region of interest" description="Disordered" evidence="1">
    <location>
        <begin position="397"/>
        <end position="423"/>
    </location>
</feature>
<feature type="region of interest" description="Disordered" evidence="1">
    <location>
        <begin position="296"/>
        <end position="385"/>
    </location>
</feature>
<proteinExistence type="predicted"/>
<comment type="caution">
    <text evidence="2">The sequence shown here is derived from an EMBL/GenBank/DDBJ whole genome shotgun (WGS) entry which is preliminary data.</text>
</comment>
<dbReference type="GO" id="GO:0031011">
    <property type="term" value="C:Ino80 complex"/>
    <property type="evidence" value="ECO:0007669"/>
    <property type="project" value="InterPro"/>
</dbReference>
<gene>
    <name evidence="2" type="ORF">P691DRAFT_780266</name>
</gene>
<evidence type="ECO:0000313" key="3">
    <source>
        <dbReference type="Proteomes" id="UP000807342"/>
    </source>
</evidence>
<accession>A0A9P6CBB2</accession>
<evidence type="ECO:0008006" key="4">
    <source>
        <dbReference type="Google" id="ProtNLM"/>
    </source>
</evidence>
<feature type="compositionally biased region" description="Basic and acidic residues" evidence="1">
    <location>
        <begin position="349"/>
        <end position="361"/>
    </location>
</feature>
<feature type="region of interest" description="Disordered" evidence="1">
    <location>
        <begin position="495"/>
        <end position="518"/>
    </location>
</feature>
<sequence length="518" mass="58115">MSRRPSPTPTRRVIPIKRVEGEPLTRSDLQYDVLHTIFSDTHAVFTNPWPNPEDPASTKLTFRNLYIKTLLNSTKATKAFRDKLAESDIFAEDFSMIALLVNVGRINTTMSFFPEMKTTIRSYHPVPALQRTSGNLQDAPRIKHMLKAVSLQGETNSPSNLPADVLSRLSSGHVPPTTVTNLVFILASHSSVIGHSHLADNIDFLDLFMRTDLSSASRARAFLWLCFNYLESPAVNNEDDYDSDVIVNPFGDPRKDGKPSFLRLTTEEAASENVDPDDEIKLAEKLIEHRSNLVQGLRSKEKMTSSGSGSVIGDADDTPSLCGEEISAVSKGKRKRENAPTVKNPRTSITREKKPTADKMPKGRKQKVKTGSDPFENAEPTSIRGDRQRVMNMQNQYPQPQVPSSTHQHYPTDPAATPSHRYAPYQREYTSLRQSSDIYQTARSRRPVPPRSFLQHTWLKVTTVDPLVDSDEEGDEHTRHEYMQRLRVIAGIIGTPFSDSTQQSPQPAFPESSQSRYS</sequence>
<dbReference type="AlphaFoldDB" id="A0A9P6CBB2"/>
<feature type="compositionally biased region" description="Polar residues" evidence="1">
    <location>
        <begin position="397"/>
        <end position="409"/>
    </location>
</feature>
<evidence type="ECO:0000313" key="2">
    <source>
        <dbReference type="EMBL" id="KAF9454898.1"/>
    </source>
</evidence>
<dbReference type="EMBL" id="MU151051">
    <property type="protein sequence ID" value="KAF9454898.1"/>
    <property type="molecule type" value="Genomic_DNA"/>
</dbReference>
<dbReference type="PANTHER" id="PTHR37287">
    <property type="entry name" value="INO EIGHTY SUBUNIT 1"/>
    <property type="match status" value="1"/>
</dbReference>
<dbReference type="PANTHER" id="PTHR37287:SF1">
    <property type="entry name" value="INO EIGHTY SUBUNIT 1"/>
    <property type="match status" value="1"/>
</dbReference>
<organism evidence="2 3">
    <name type="scientific">Macrolepiota fuliginosa MF-IS2</name>
    <dbReference type="NCBI Taxonomy" id="1400762"/>
    <lineage>
        <taxon>Eukaryota</taxon>
        <taxon>Fungi</taxon>
        <taxon>Dikarya</taxon>
        <taxon>Basidiomycota</taxon>
        <taxon>Agaricomycotina</taxon>
        <taxon>Agaricomycetes</taxon>
        <taxon>Agaricomycetidae</taxon>
        <taxon>Agaricales</taxon>
        <taxon>Agaricineae</taxon>
        <taxon>Agaricaceae</taxon>
        <taxon>Macrolepiota</taxon>
    </lineage>
</organism>
<dbReference type="InterPro" id="IPR038014">
    <property type="entry name" value="Ies1"/>
</dbReference>